<keyword evidence="1" id="KW-0732">Signal</keyword>
<evidence type="ECO:0000313" key="2">
    <source>
        <dbReference type="EMBL" id="KAF4671135.1"/>
    </source>
</evidence>
<dbReference type="EMBL" id="JABAHT010000003">
    <property type="protein sequence ID" value="KAF4671135.1"/>
    <property type="molecule type" value="Genomic_DNA"/>
</dbReference>
<organism evidence="2 3">
    <name type="scientific">Perkinsus olseni</name>
    <name type="common">Perkinsus atlanticus</name>
    <dbReference type="NCBI Taxonomy" id="32597"/>
    <lineage>
        <taxon>Eukaryota</taxon>
        <taxon>Sar</taxon>
        <taxon>Alveolata</taxon>
        <taxon>Perkinsozoa</taxon>
        <taxon>Perkinsea</taxon>
        <taxon>Perkinsida</taxon>
        <taxon>Perkinsidae</taxon>
        <taxon>Perkinsus</taxon>
    </lineage>
</organism>
<dbReference type="OrthoDB" id="10499940at2759"/>
<feature type="chain" id="PRO_5029471675" evidence="1">
    <location>
        <begin position="23"/>
        <end position="73"/>
    </location>
</feature>
<evidence type="ECO:0000313" key="3">
    <source>
        <dbReference type="Proteomes" id="UP000570595"/>
    </source>
</evidence>
<gene>
    <name evidence="2" type="ORF">FOZ61_005358</name>
</gene>
<name>A0A7J6MI25_PEROL</name>
<accession>A0A7J6MI25</accession>
<sequence>MTISRRIIVAAALADLAKLVEGTATGGARKRLGGRIRVENGMCELSSGTRKFGNFTVISLYFHEQSYRGTTSI</sequence>
<dbReference type="AlphaFoldDB" id="A0A7J6MI25"/>
<proteinExistence type="predicted"/>
<reference evidence="2 3" key="1">
    <citation type="submission" date="2020-04" db="EMBL/GenBank/DDBJ databases">
        <title>Perkinsus olseni comparative genomics.</title>
        <authorList>
            <person name="Bogema D.R."/>
        </authorList>
    </citation>
    <scope>NUCLEOTIDE SEQUENCE [LARGE SCALE GENOMIC DNA]</scope>
    <source>
        <strain evidence="2">ATCC PRA-179</strain>
    </source>
</reference>
<feature type="signal peptide" evidence="1">
    <location>
        <begin position="1"/>
        <end position="22"/>
    </location>
</feature>
<dbReference type="Proteomes" id="UP000570595">
    <property type="component" value="Unassembled WGS sequence"/>
</dbReference>
<protein>
    <submittedName>
        <fullName evidence="2">Uncharacterized protein</fullName>
    </submittedName>
</protein>
<evidence type="ECO:0000256" key="1">
    <source>
        <dbReference type="SAM" id="SignalP"/>
    </source>
</evidence>
<comment type="caution">
    <text evidence="2">The sequence shown here is derived from an EMBL/GenBank/DDBJ whole genome shotgun (WGS) entry which is preliminary data.</text>
</comment>